<reference evidence="2" key="1">
    <citation type="submission" date="2019-09" db="EMBL/GenBank/DDBJ databases">
        <title>Characterisation of the sponge microbiome using genome-centric metagenomics.</title>
        <authorList>
            <person name="Engelberts J.P."/>
            <person name="Robbins S.J."/>
            <person name="De Goeij J.M."/>
            <person name="Aranda M."/>
            <person name="Bell S.C."/>
            <person name="Webster N.S."/>
        </authorList>
    </citation>
    <scope>NUCLEOTIDE SEQUENCE</scope>
    <source>
        <strain evidence="2">SB0661_bin_32</strain>
    </source>
</reference>
<dbReference type="Pfam" id="PF18765">
    <property type="entry name" value="Polbeta"/>
    <property type="match status" value="1"/>
</dbReference>
<dbReference type="Gene3D" id="3.30.460.10">
    <property type="entry name" value="Beta Polymerase, domain 2"/>
    <property type="match status" value="1"/>
</dbReference>
<dbReference type="CDD" id="cd05403">
    <property type="entry name" value="NT_KNTase_like"/>
    <property type="match status" value="1"/>
</dbReference>
<protein>
    <submittedName>
        <fullName evidence="2">Nucleotidyltransferase domain-containing protein</fullName>
    </submittedName>
</protein>
<name>A0A6B1D969_9CHLR</name>
<proteinExistence type="predicted"/>
<comment type="caution">
    <text evidence="2">The sequence shown here is derived from an EMBL/GenBank/DDBJ whole genome shotgun (WGS) entry which is preliminary data.</text>
</comment>
<feature type="domain" description="Polymerase beta nucleotidyltransferase" evidence="1">
    <location>
        <begin position="19"/>
        <end position="111"/>
    </location>
</feature>
<evidence type="ECO:0000313" key="2">
    <source>
        <dbReference type="EMBL" id="MYC95875.1"/>
    </source>
</evidence>
<dbReference type="GO" id="GO:0016740">
    <property type="term" value="F:transferase activity"/>
    <property type="evidence" value="ECO:0007669"/>
    <property type="project" value="UniProtKB-KW"/>
</dbReference>
<dbReference type="InterPro" id="IPR043519">
    <property type="entry name" value="NT_sf"/>
</dbReference>
<accession>A0A6B1D969</accession>
<dbReference type="SUPFAM" id="SSF81301">
    <property type="entry name" value="Nucleotidyltransferase"/>
    <property type="match status" value="1"/>
</dbReference>
<gene>
    <name evidence="2" type="ORF">F4X14_13010</name>
</gene>
<organism evidence="2">
    <name type="scientific">Caldilineaceae bacterium SB0661_bin_32</name>
    <dbReference type="NCBI Taxonomy" id="2605255"/>
    <lineage>
        <taxon>Bacteria</taxon>
        <taxon>Bacillati</taxon>
        <taxon>Chloroflexota</taxon>
        <taxon>Caldilineae</taxon>
        <taxon>Caldilineales</taxon>
        <taxon>Caldilineaceae</taxon>
    </lineage>
</organism>
<dbReference type="InterPro" id="IPR041633">
    <property type="entry name" value="Polbeta"/>
</dbReference>
<sequence length="129" mass="14238">MNSSTQTCHGSGLSASVIQKIRAVLNLYPQVEKAVLYGSRAKGSYKNGSDIDLTLCGGADLTLSVRHRIATELDDLLLPHTIDLSIFRDIGDPDLIEHIQRVGTTLYARQQQLMEERGPEISTRNSESR</sequence>
<dbReference type="AlphaFoldDB" id="A0A6B1D969"/>
<evidence type="ECO:0000259" key="1">
    <source>
        <dbReference type="Pfam" id="PF18765"/>
    </source>
</evidence>
<keyword evidence="2" id="KW-0808">Transferase</keyword>
<dbReference type="EMBL" id="VXMH01000069">
    <property type="protein sequence ID" value="MYC95875.1"/>
    <property type="molecule type" value="Genomic_DNA"/>
</dbReference>